<feature type="repeat" description="ANK" evidence="1">
    <location>
        <begin position="1158"/>
        <end position="1194"/>
    </location>
</feature>
<dbReference type="SMART" id="SM00248">
    <property type="entry name" value="ANK"/>
    <property type="match status" value="9"/>
</dbReference>
<feature type="compositionally biased region" description="Basic and acidic residues" evidence="2">
    <location>
        <begin position="1012"/>
        <end position="1024"/>
    </location>
</feature>
<dbReference type="SMART" id="SM00449">
    <property type="entry name" value="SPRY"/>
    <property type="match status" value="1"/>
</dbReference>
<keyword evidence="6" id="KW-1185">Reference proteome</keyword>
<evidence type="ECO:0000256" key="3">
    <source>
        <dbReference type="SAM" id="Phobius"/>
    </source>
</evidence>
<evidence type="ECO:0000259" key="4">
    <source>
        <dbReference type="PROSITE" id="PS50188"/>
    </source>
</evidence>
<dbReference type="SUPFAM" id="SSF49899">
    <property type="entry name" value="Concanavalin A-like lectins/glucanases"/>
    <property type="match status" value="1"/>
</dbReference>
<dbReference type="InterPro" id="IPR036770">
    <property type="entry name" value="Ankyrin_rpt-contain_sf"/>
</dbReference>
<evidence type="ECO:0000313" key="5">
    <source>
        <dbReference type="EMBL" id="KAJ4401067.1"/>
    </source>
</evidence>
<dbReference type="InterPro" id="IPR001870">
    <property type="entry name" value="B30.2/SPRY"/>
</dbReference>
<feature type="repeat" description="ANK" evidence="1">
    <location>
        <begin position="1195"/>
        <end position="1218"/>
    </location>
</feature>
<dbReference type="InterPro" id="IPR043136">
    <property type="entry name" value="B30.2/SPRY_sf"/>
</dbReference>
<feature type="domain" description="B30.2/SPRY" evidence="4">
    <location>
        <begin position="1480"/>
        <end position="1680"/>
    </location>
</feature>
<dbReference type="Gene3D" id="1.25.40.20">
    <property type="entry name" value="Ankyrin repeat-containing domain"/>
    <property type="match status" value="3"/>
</dbReference>
<reference evidence="5" key="1">
    <citation type="submission" date="2022-10" db="EMBL/GenBank/DDBJ databases">
        <title>Tapping the CABI collections for fungal endophytes: first genome assemblies for Collariella, Neodidymelliopsis, Ascochyta clinopodiicola, Didymella pomorum, Didymosphaeria variabile, Neocosmospora piperis and Neocucurbitaria cava.</title>
        <authorList>
            <person name="Hill R."/>
        </authorList>
    </citation>
    <scope>NUCLEOTIDE SEQUENCE</scope>
    <source>
        <strain evidence="5">IMI 355091</strain>
    </source>
</reference>
<dbReference type="PROSITE" id="PS50297">
    <property type="entry name" value="ANK_REP_REGION"/>
    <property type="match status" value="1"/>
</dbReference>
<accession>A0A9W9D5N3</accession>
<evidence type="ECO:0000313" key="6">
    <source>
        <dbReference type="Proteomes" id="UP001140510"/>
    </source>
</evidence>
<feature type="region of interest" description="Disordered" evidence="2">
    <location>
        <begin position="280"/>
        <end position="308"/>
    </location>
</feature>
<dbReference type="InterPro" id="IPR013320">
    <property type="entry name" value="ConA-like_dom_sf"/>
</dbReference>
<dbReference type="Proteomes" id="UP001140510">
    <property type="component" value="Unassembled WGS sequence"/>
</dbReference>
<protein>
    <recommendedName>
        <fullName evidence="4">B30.2/SPRY domain-containing protein</fullName>
    </recommendedName>
</protein>
<evidence type="ECO:0000256" key="1">
    <source>
        <dbReference type="PROSITE-ProRule" id="PRU00023"/>
    </source>
</evidence>
<gene>
    <name evidence="5" type="ORF">N0V91_008208</name>
</gene>
<dbReference type="PROSITE" id="PS50188">
    <property type="entry name" value="B302_SPRY"/>
    <property type="match status" value="1"/>
</dbReference>
<keyword evidence="3" id="KW-0812">Transmembrane</keyword>
<organism evidence="5 6">
    <name type="scientific">Didymella pomorum</name>
    <dbReference type="NCBI Taxonomy" id="749634"/>
    <lineage>
        <taxon>Eukaryota</taxon>
        <taxon>Fungi</taxon>
        <taxon>Dikarya</taxon>
        <taxon>Ascomycota</taxon>
        <taxon>Pezizomycotina</taxon>
        <taxon>Dothideomycetes</taxon>
        <taxon>Pleosporomycetidae</taxon>
        <taxon>Pleosporales</taxon>
        <taxon>Pleosporineae</taxon>
        <taxon>Didymellaceae</taxon>
        <taxon>Didymella</taxon>
    </lineage>
</organism>
<comment type="caution">
    <text evidence="5">The sequence shown here is derived from an EMBL/GenBank/DDBJ whole genome shotgun (WGS) entry which is preliminary data.</text>
</comment>
<sequence length="1715" mass="191467">MADDKDAEFAFDLFSDIAPLLALFGDQFARQFTSESLTWVDHLILAMVPLGILTVITGAIRVQGPRIAKSFIGRGRENRALAEIELMSSTSGEVCELFNGKSIIRVMGKPQIAQILVYPELYGSLKLQNEEMDRIIPDADAPKQADQDVSCGIHSFKTAALDEDAGRRLLSYQRFEPKSYGYPCYIAGSVLLSLGIAVCSLAVERNTVEYDWKVLTKRKAGDESAPGNSSVSMAQARKATSPRLLWLQQSQEVNDQAFDGYAILAGPKHHVITSSRIEDTEKHLNKKQPGNTDLHGHSKDKDTTTEKEVNDLNKPVSILSQDPCLSIYTLEKFMDEFLPKRLDSFIWVVEAVGTKPSNGGNERSDYVNVPMRRSSKGKWQVDIGRIDAILSLWMASIESYTAATQVSKQRKSKGQIVGEDTQSNRALPDWRRSKAGVDMRYNYCRILGDDFEDGVLKRDIAWWVDELTAEQSDVRAKRKLDRSDEVPLDGLGTTMPTSHHKSETADTWECSNARAKAKSTDLVIGFNGREVDSKRSLAGERPRELAITSTGLLPTILAQHLFTSFMWTVVEQLPEDCLRQGVLSSEQDVEIDARHTFDPHEFVDTWRRPTLRHRQLTKLVRQLETFGLGTQNEVLLCMVPALSSRDLLPNHVILKLIPQIRHGQGWAETARCYNRLLEQSMRVAPRANMSVEKFCYNVVVATIDFLCFASEPYDEHISAPDELSTELEDIVARLVSARFATVVTKLAQAYILQRRNHDVERVLKLFGTPESFRRLDENEQLAVPFGGGEKLEACLEVYKLSKTRLDFMFLEKTLGLSRSLRPIYEALSGMPQSESTDQPPMPQFYSSAAKTHDIFDWTPLHYASFLEDRSLLWRYFEPKQVRKHLSIHKTLGPFGRTPVHMAAISGSRAAMQWISKCLANTEDKKNAFEMVGLDGMSPLHLATKTGNHYMIEKMVRKRRIRATTSIDFWRRAAIHLAASHGHHGIATILLKDAQLDAVDDIGKTPLEYLLKNRGELQDTEEPKTDTTATLDDGKTAEDGLDGLGDGKDAVQGVADALHDKRDVTLEMISAEQSEPPEADTDIRSEQNLDDETSEVSSIKKREAAEQKRKIFLEFASRRSEYRDEKGRTFLYHAIEYTDVNTIEQLLSTGYKLEFRDTNGYTPLHFALWTDRPKVAIRLLQGLASQTADPSVKDEQGCTALMFAAMSGHINVVRFLVERESSSRQEAPATTEDTSTILEKWPRDINQPDSIYGQTPLSFACELGSSSVVDMLLAYDTLDINKPAKDWGDYTPLQAAVMNERASIVKKLLCQKSIDVNAKNSYGQTAVDMAGSNAEVAQVLLTHEQVDSKTRLSFMSQCCRSANQAVQEILPDILTLVSDGDITDKELIDLVYTSEESRSIVPHAAFVRRAFGRDTWKSIVHPYHKVARIGSLELADVLKEYGSDPTDLDDDGWSCIEYAETYQGSSLDAGLLRALQTAAAKPGDISKIKPPAALRYTHVESCVSLNSCKEAGHKDCDGIHALQVTEAYESTRVNIRTTTCVPPLSEHVKSFYFEVTILKESDSRLFGVGFCDKNYYDNQMPGWYDMSFAYHGDDGGLFISVGFGRNPTTDFGTRGTYGVGDTVGAGLNLETGEGFFTLNGKRKDAGDAFADVKFKGRKLYPCVGYDGTEDGIGLRFETNLGLALKAHPFKYKGFTSRYGSGMDDEELDKVAKGAIL</sequence>
<keyword evidence="3" id="KW-0472">Membrane</keyword>
<dbReference type="PANTHER" id="PTHR24118">
    <property type="entry name" value="POTE ANKYRIN DOMAIN"/>
    <property type="match status" value="1"/>
</dbReference>
<dbReference type="InterPro" id="IPR003877">
    <property type="entry name" value="SPRY_dom"/>
</dbReference>
<dbReference type="OrthoDB" id="3796663at2759"/>
<dbReference type="EMBL" id="JAPEVA010000079">
    <property type="protein sequence ID" value="KAJ4401067.1"/>
    <property type="molecule type" value="Genomic_DNA"/>
</dbReference>
<name>A0A9W9D5N3_9PLEO</name>
<feature type="region of interest" description="Disordered" evidence="2">
    <location>
        <begin position="1069"/>
        <end position="1100"/>
    </location>
</feature>
<dbReference type="InterPro" id="IPR044736">
    <property type="entry name" value="Gid1/RanBPM/SPLA_SPRY"/>
</dbReference>
<dbReference type="Pfam" id="PF12796">
    <property type="entry name" value="Ank_2"/>
    <property type="match status" value="2"/>
</dbReference>
<feature type="repeat" description="ANK" evidence="1">
    <location>
        <begin position="1125"/>
        <end position="1157"/>
    </location>
</feature>
<feature type="transmembrane region" description="Helical" evidence="3">
    <location>
        <begin position="43"/>
        <end position="62"/>
    </location>
</feature>
<feature type="region of interest" description="Disordered" evidence="2">
    <location>
        <begin position="486"/>
        <end position="506"/>
    </location>
</feature>
<feature type="region of interest" description="Disordered" evidence="2">
    <location>
        <begin position="1012"/>
        <end position="1047"/>
    </location>
</feature>
<dbReference type="Pfam" id="PF00023">
    <property type="entry name" value="Ank"/>
    <property type="match status" value="1"/>
</dbReference>
<feature type="transmembrane region" description="Helical" evidence="3">
    <location>
        <begin position="182"/>
        <end position="203"/>
    </location>
</feature>
<dbReference type="PANTHER" id="PTHR24118:SF100">
    <property type="entry name" value="FYVE-TYPE DOMAIN-CONTAINING PROTEIN"/>
    <property type="match status" value="1"/>
</dbReference>
<dbReference type="Pfam" id="PF00622">
    <property type="entry name" value="SPRY"/>
    <property type="match status" value="1"/>
</dbReference>
<keyword evidence="1" id="KW-0040">ANK repeat</keyword>
<proteinExistence type="predicted"/>
<evidence type="ECO:0000256" key="2">
    <source>
        <dbReference type="SAM" id="MobiDB-lite"/>
    </source>
</evidence>
<dbReference type="CDD" id="cd12885">
    <property type="entry name" value="SPRY_RanBP_like"/>
    <property type="match status" value="1"/>
</dbReference>
<dbReference type="Gene3D" id="2.60.120.920">
    <property type="match status" value="1"/>
</dbReference>
<dbReference type="InterPro" id="IPR002110">
    <property type="entry name" value="Ankyrin_rpt"/>
</dbReference>
<dbReference type="SUPFAM" id="SSF48403">
    <property type="entry name" value="Ankyrin repeat"/>
    <property type="match status" value="2"/>
</dbReference>
<feature type="compositionally biased region" description="Basic and acidic residues" evidence="2">
    <location>
        <begin position="294"/>
        <end position="308"/>
    </location>
</feature>
<dbReference type="PROSITE" id="PS50088">
    <property type="entry name" value="ANK_REPEAT"/>
    <property type="match status" value="3"/>
</dbReference>
<keyword evidence="3" id="KW-1133">Transmembrane helix</keyword>